<keyword evidence="4" id="KW-0812">Transmembrane</keyword>
<gene>
    <name evidence="6" type="ORF">CMQ_1613</name>
</gene>
<dbReference type="Proteomes" id="UP000007796">
    <property type="component" value="Unassembled WGS sequence"/>
</dbReference>
<keyword evidence="4" id="KW-1133">Transmembrane helix</keyword>
<dbReference type="SUPFAM" id="SSF50965">
    <property type="entry name" value="Galactose oxidase, central domain"/>
    <property type="match status" value="1"/>
</dbReference>
<keyword evidence="2" id="KW-0408">Iron</keyword>
<feature type="compositionally biased region" description="Polar residues" evidence="3">
    <location>
        <begin position="608"/>
        <end position="619"/>
    </location>
</feature>
<dbReference type="RefSeq" id="XP_014174167.1">
    <property type="nucleotide sequence ID" value="XM_014318692.1"/>
</dbReference>
<feature type="compositionally biased region" description="Polar residues" evidence="3">
    <location>
        <begin position="552"/>
        <end position="570"/>
    </location>
</feature>
<name>F0XC34_GROCL</name>
<dbReference type="GeneID" id="25974511"/>
<sequence length="706" mass="74733">MKQSPRPRANSPRRLSLLIGLVLACSCQAQRDPVTDFCRRFGHQTAVIDRRLYIDGGLVNWNPMQSDPANYSNTWLLYQDLDHNSDSSMPALHANLSKNSTVPNVSGGFLWADDVNKMLFLFGGEYYQQPPPANTLALWAYDVLHNYWIQRSPPPASQTNVYSVAYGAGVSVSDRGEGYYYGGWLSNTSVAGWSGPPLASSGLLRYNLDASTWANNTGPDDVRRAEGVLLYLPAGDGGLLVYFGGVIDPYANGTVSEQSLDTVFIYDVLSSKWYSQNTTGSIPGDRRRFCAGVTWTEDRSSYNIYIYGGAGFPPATAGYDDVYVLSIPSFTWIKLYPTDGNYTGSYPHHSLSCNVVSGAQMLIIGGSFPLTDDCDAASQWGTHNVDLTESRPPNRALWQLFDPNETVYNVPSPVLSAIGGAGSGGATVTAPAAGWDSPDLAVLLTRTASVAVRTATRAITSSTSTAVGHSGNSSPLSKGAIAGVAIGAAVAVVLLGSSCWWVLLQRYRRRLRGGTTGQGGRGGGGGRGGYYSGGHIPPPQVGMMGMQSGFTDSHGSAQPLSSSHPGNWSPQHHGITAGYSLSSPYSLFGSAAGGDVVVSQPVELAGSGTSALGATSPVGSGSGTGNSEALERIRGVLVKVDDQDRVWMPTETELQLPPGQTASPALAIDTTAAIGSAGRNTPQELSSTRGEQQDDRSGRHDTFYHP</sequence>
<dbReference type="PANTHER" id="PTHR47435:SF4">
    <property type="entry name" value="KELCH REPEAT PROTEIN (AFU_ORTHOLOGUE AFUA_5G12780)"/>
    <property type="match status" value="1"/>
</dbReference>
<feature type="transmembrane region" description="Helical" evidence="4">
    <location>
        <begin position="480"/>
        <end position="503"/>
    </location>
</feature>
<dbReference type="PROSITE" id="PS51257">
    <property type="entry name" value="PROKAR_LIPOPROTEIN"/>
    <property type="match status" value="1"/>
</dbReference>
<dbReference type="Gene3D" id="2.120.10.80">
    <property type="entry name" value="Kelch-type beta propeller"/>
    <property type="match status" value="1"/>
</dbReference>
<proteinExistence type="predicted"/>
<feature type="region of interest" description="Disordered" evidence="3">
    <location>
        <begin position="552"/>
        <end position="571"/>
    </location>
</feature>
<evidence type="ECO:0000256" key="1">
    <source>
        <dbReference type="ARBA" id="ARBA00022737"/>
    </source>
</evidence>
<reference evidence="6 7" key="1">
    <citation type="journal article" date="2011" name="Proc. Natl. Acad. Sci. U.S.A.">
        <title>Genome and transcriptome analyses of the mountain pine beetle-fungal symbiont Grosmannia clavigera, a lodgepole pine pathogen.</title>
        <authorList>
            <person name="DiGuistini S."/>
            <person name="Wang Y."/>
            <person name="Liao N.Y."/>
            <person name="Taylor G."/>
            <person name="Tanguay P."/>
            <person name="Feau N."/>
            <person name="Henrissat B."/>
            <person name="Chan S.K."/>
            <person name="Hesse-Orce U."/>
            <person name="Alamouti S.M."/>
            <person name="Tsui C.K.M."/>
            <person name="Docking R.T."/>
            <person name="Levasseur A."/>
            <person name="Haridas S."/>
            <person name="Robertson G."/>
            <person name="Birol I."/>
            <person name="Holt R.A."/>
            <person name="Marra M.A."/>
            <person name="Hamelin R.C."/>
            <person name="Hirst M."/>
            <person name="Jones S.J.M."/>
            <person name="Bohlmann J."/>
            <person name="Breuil C."/>
        </authorList>
    </citation>
    <scope>NUCLEOTIDE SEQUENCE [LARGE SCALE GENOMIC DNA]</scope>
    <source>
        <strain evidence="7">kw1407 / UAMH 11150</strain>
    </source>
</reference>
<dbReference type="EMBL" id="GL629765">
    <property type="protein sequence ID" value="EFX04685.1"/>
    <property type="molecule type" value="Genomic_DNA"/>
</dbReference>
<dbReference type="InterPro" id="IPR011043">
    <property type="entry name" value="Gal_Oxase/kelch_b-propeller"/>
</dbReference>
<feature type="signal peptide" evidence="5">
    <location>
        <begin position="1"/>
        <end position="29"/>
    </location>
</feature>
<feature type="chain" id="PRO_5003263841" description="Kelch repeat protein" evidence="5">
    <location>
        <begin position="30"/>
        <end position="706"/>
    </location>
</feature>
<dbReference type="AlphaFoldDB" id="F0XC34"/>
<accession>F0XC34</accession>
<feature type="region of interest" description="Disordered" evidence="3">
    <location>
        <begin position="668"/>
        <end position="706"/>
    </location>
</feature>
<feature type="region of interest" description="Disordered" evidence="3">
    <location>
        <begin position="608"/>
        <end position="627"/>
    </location>
</feature>
<dbReference type="GO" id="GO:0019760">
    <property type="term" value="P:glucosinolate metabolic process"/>
    <property type="evidence" value="ECO:0007669"/>
    <property type="project" value="UniProtKB-ARBA"/>
</dbReference>
<dbReference type="STRING" id="655863.F0XC34"/>
<evidence type="ECO:0000256" key="4">
    <source>
        <dbReference type="SAM" id="Phobius"/>
    </source>
</evidence>
<keyword evidence="7" id="KW-1185">Reference proteome</keyword>
<evidence type="ECO:0000256" key="5">
    <source>
        <dbReference type="SAM" id="SignalP"/>
    </source>
</evidence>
<dbReference type="InParanoid" id="F0XC34"/>
<protein>
    <recommendedName>
        <fullName evidence="8">Kelch repeat protein</fullName>
    </recommendedName>
</protein>
<dbReference type="InterPro" id="IPR015915">
    <property type="entry name" value="Kelch-typ_b-propeller"/>
</dbReference>
<evidence type="ECO:0000256" key="2">
    <source>
        <dbReference type="ARBA" id="ARBA00023004"/>
    </source>
</evidence>
<keyword evidence="1" id="KW-0677">Repeat</keyword>
<feature type="compositionally biased region" description="Gly residues" evidence="3">
    <location>
        <begin position="514"/>
        <end position="532"/>
    </location>
</feature>
<evidence type="ECO:0000313" key="6">
    <source>
        <dbReference type="EMBL" id="EFX04685.1"/>
    </source>
</evidence>
<dbReference type="eggNOG" id="ENOG502QYA9">
    <property type="taxonomic scope" value="Eukaryota"/>
</dbReference>
<keyword evidence="5" id="KW-0732">Signal</keyword>
<dbReference type="PANTHER" id="PTHR47435">
    <property type="entry name" value="KELCH REPEAT PROTEIN (AFU_ORTHOLOGUE AFUA_5G12780)"/>
    <property type="match status" value="1"/>
</dbReference>
<organism evidence="7">
    <name type="scientific">Grosmannia clavigera (strain kw1407 / UAMH 11150)</name>
    <name type="common">Blue stain fungus</name>
    <name type="synonym">Graphiocladiella clavigera</name>
    <dbReference type="NCBI Taxonomy" id="655863"/>
    <lineage>
        <taxon>Eukaryota</taxon>
        <taxon>Fungi</taxon>
        <taxon>Dikarya</taxon>
        <taxon>Ascomycota</taxon>
        <taxon>Pezizomycotina</taxon>
        <taxon>Sordariomycetes</taxon>
        <taxon>Sordariomycetidae</taxon>
        <taxon>Ophiostomatales</taxon>
        <taxon>Ophiostomataceae</taxon>
        <taxon>Leptographium</taxon>
    </lineage>
</organism>
<dbReference type="HOGENOM" id="CLU_012508_2_1_1"/>
<dbReference type="OrthoDB" id="540004at2759"/>
<feature type="region of interest" description="Disordered" evidence="3">
    <location>
        <begin position="513"/>
        <end position="533"/>
    </location>
</feature>
<evidence type="ECO:0008006" key="8">
    <source>
        <dbReference type="Google" id="ProtNLM"/>
    </source>
</evidence>
<evidence type="ECO:0000256" key="3">
    <source>
        <dbReference type="SAM" id="MobiDB-lite"/>
    </source>
</evidence>
<feature type="compositionally biased region" description="Basic and acidic residues" evidence="3">
    <location>
        <begin position="691"/>
        <end position="706"/>
    </location>
</feature>
<feature type="compositionally biased region" description="Polar residues" evidence="3">
    <location>
        <begin position="678"/>
        <end position="690"/>
    </location>
</feature>
<evidence type="ECO:0000313" key="7">
    <source>
        <dbReference type="Proteomes" id="UP000007796"/>
    </source>
</evidence>
<keyword evidence="4" id="KW-0472">Membrane</keyword>